<feature type="non-terminal residue" evidence="2">
    <location>
        <position position="336"/>
    </location>
</feature>
<protein>
    <submittedName>
        <fullName evidence="2">Type VI secretion system tip protein VgrG</fullName>
    </submittedName>
</protein>
<feature type="region of interest" description="Disordered" evidence="1">
    <location>
        <begin position="266"/>
        <end position="295"/>
    </location>
</feature>
<organism evidence="2 3">
    <name type="scientific">Caldimonas caldifontis</name>
    <dbReference type="NCBI Taxonomy" id="1452508"/>
    <lineage>
        <taxon>Bacteria</taxon>
        <taxon>Pseudomonadati</taxon>
        <taxon>Pseudomonadota</taxon>
        <taxon>Betaproteobacteria</taxon>
        <taxon>Burkholderiales</taxon>
        <taxon>Sphaerotilaceae</taxon>
        <taxon>Caldimonas</taxon>
    </lineage>
</organism>
<dbReference type="RefSeq" id="WP_211286863.1">
    <property type="nucleotide sequence ID" value="NZ_PSNX01000004.1"/>
</dbReference>
<dbReference type="AlphaFoldDB" id="A0A2S5SVW8"/>
<name>A0A2S5SVW8_9BURK</name>
<proteinExistence type="predicted"/>
<feature type="compositionally biased region" description="Low complexity" evidence="1">
    <location>
        <begin position="285"/>
        <end position="295"/>
    </location>
</feature>
<keyword evidence="3" id="KW-1185">Reference proteome</keyword>
<comment type="caution">
    <text evidence="2">The sequence shown here is derived from an EMBL/GenBank/DDBJ whole genome shotgun (WGS) entry which is preliminary data.</text>
</comment>
<accession>A0A2S5SVW8</accession>
<dbReference type="SUPFAM" id="SSF69279">
    <property type="entry name" value="Phage tail proteins"/>
    <property type="match status" value="1"/>
</dbReference>
<gene>
    <name evidence="2" type="ORF">C1704_05245</name>
</gene>
<evidence type="ECO:0000256" key="1">
    <source>
        <dbReference type="SAM" id="MobiDB-lite"/>
    </source>
</evidence>
<dbReference type="Gene3D" id="2.30.110.50">
    <property type="match status" value="1"/>
</dbReference>
<dbReference type="Gene3D" id="3.55.50.10">
    <property type="entry name" value="Baseplate protein-like domains"/>
    <property type="match status" value="1"/>
</dbReference>
<dbReference type="Pfam" id="PF05954">
    <property type="entry name" value="Phage_GPD"/>
    <property type="match status" value="1"/>
</dbReference>
<sequence>MHTLCTDTTRLYRLQGPAVGGLLVERFIGHEALNQPYEWRVQVLATDAGLALQPWLDTRVDLLTVGADGRLSRVSGLIAQARALASDGGFARYELLMVPWLWRLRLGGRQRAWQGKSIRQILDGVFTAYQPRAAWRWASGVDEHLEALGHPAYLSQGRESDLDFVQRLLARAGLGLRFEEVDGDDDPTGLGHRAVLFAHSPDDAACPQHPDSERFGAIRYHRAVVFGQRGQEARDTVQTCTVQARHGASRTTTLAWHPSAKRAVAAQVSSPQGQAGAAPAEDYDPAVAADTPDTTSAAARARLLREAAEGLALRHSGRATVRGTRAGQWWRLAELP</sequence>
<dbReference type="Gene3D" id="4.10.220.110">
    <property type="match status" value="1"/>
</dbReference>
<evidence type="ECO:0000313" key="3">
    <source>
        <dbReference type="Proteomes" id="UP000238605"/>
    </source>
</evidence>
<dbReference type="EMBL" id="PSNX01000004">
    <property type="protein sequence ID" value="PPE66872.1"/>
    <property type="molecule type" value="Genomic_DNA"/>
</dbReference>
<dbReference type="Proteomes" id="UP000238605">
    <property type="component" value="Unassembled WGS sequence"/>
</dbReference>
<reference evidence="2 3" key="1">
    <citation type="submission" date="2018-02" db="EMBL/GenBank/DDBJ databases">
        <title>Reclassifiation of [Polyangium] brachysporum DSM 7029 as Guopingzhaonella breviflexa gen. nov., sp. nov., a member of the family Comamonadaceae.</title>
        <authorList>
            <person name="Tang B."/>
        </authorList>
    </citation>
    <scope>NUCLEOTIDE SEQUENCE [LARGE SCALE GENOMIC DNA]</scope>
    <source>
        <strain evidence="2 3">BCRC 80649</strain>
    </source>
</reference>
<evidence type="ECO:0000313" key="2">
    <source>
        <dbReference type="EMBL" id="PPE66872.1"/>
    </source>
</evidence>